<evidence type="ECO:0008006" key="5">
    <source>
        <dbReference type="Google" id="ProtNLM"/>
    </source>
</evidence>
<evidence type="ECO:0000256" key="2">
    <source>
        <dbReference type="SAM" id="Phobius"/>
    </source>
</evidence>
<dbReference type="AlphaFoldDB" id="A0A9P1H3P7"/>
<accession>A0A9P1H3P7</accession>
<comment type="caution">
    <text evidence="3">The sequence shown here is derived from an EMBL/GenBank/DDBJ whole genome shotgun (WGS) entry which is preliminary data.</text>
</comment>
<evidence type="ECO:0000313" key="3">
    <source>
        <dbReference type="EMBL" id="CAI4216112.1"/>
    </source>
</evidence>
<keyword evidence="2" id="KW-0812">Transmembrane</keyword>
<feature type="region of interest" description="Disordered" evidence="1">
    <location>
        <begin position="225"/>
        <end position="264"/>
    </location>
</feature>
<reference evidence="3" key="1">
    <citation type="submission" date="2022-11" db="EMBL/GenBank/DDBJ databases">
        <authorList>
            <person name="Scott C."/>
            <person name="Bruce N."/>
        </authorList>
    </citation>
    <scope>NUCLEOTIDE SEQUENCE</scope>
</reference>
<evidence type="ECO:0000313" key="4">
    <source>
        <dbReference type="Proteomes" id="UP000838763"/>
    </source>
</evidence>
<dbReference type="Proteomes" id="UP000838763">
    <property type="component" value="Unassembled WGS sequence"/>
</dbReference>
<gene>
    <name evidence="3" type="ORF">PPNO1_LOCUS5775</name>
</gene>
<keyword evidence="2" id="KW-1133">Transmembrane helix</keyword>
<keyword evidence="2" id="KW-0472">Membrane</keyword>
<protein>
    <recommendedName>
        <fullName evidence="5">Integral membrane protein</fullName>
    </recommendedName>
</protein>
<keyword evidence="4" id="KW-1185">Reference proteome</keyword>
<feature type="transmembrane region" description="Helical" evidence="2">
    <location>
        <begin position="157"/>
        <end position="178"/>
    </location>
</feature>
<dbReference type="OrthoDB" id="5426355at2759"/>
<name>A0A9P1H3P7_9PEZI</name>
<proteinExistence type="predicted"/>
<feature type="region of interest" description="Disordered" evidence="1">
    <location>
        <begin position="115"/>
        <end position="144"/>
    </location>
</feature>
<sequence length="295" mass="31656">MSKFCYRTGLRFAALMYPSPHAMRVEVCAQFPACAQNCGSLFDAQGGCVHPILPAADEATANACFCSNAAVANFKTGIHNVCDNICKASGEDQTATLVTIQNWFADLCDTEKFSASNQGASSTSSTSGTDADTGSSSGGTRVQQGTGGTWLQNHLRWVIMAVVIVVAIIVIWIGACIWRRCYLKKKERQMGLGKHPAHASWGPGAAPADHHSVTAPGMFLPPNHGSTSGSNIAMEKSYASPTPPPPNGPLQNQPKSGCRGRTYDEQLGRPWIILSGRSNGRWEQRNEYFDTCAKQ</sequence>
<organism evidence="3 4">
    <name type="scientific">Parascedosporium putredinis</name>
    <dbReference type="NCBI Taxonomy" id="1442378"/>
    <lineage>
        <taxon>Eukaryota</taxon>
        <taxon>Fungi</taxon>
        <taxon>Dikarya</taxon>
        <taxon>Ascomycota</taxon>
        <taxon>Pezizomycotina</taxon>
        <taxon>Sordariomycetes</taxon>
        <taxon>Hypocreomycetidae</taxon>
        <taxon>Microascales</taxon>
        <taxon>Microascaceae</taxon>
        <taxon>Parascedosporium</taxon>
    </lineage>
</organism>
<dbReference type="EMBL" id="CALLCH030000015">
    <property type="protein sequence ID" value="CAI4216112.1"/>
    <property type="molecule type" value="Genomic_DNA"/>
</dbReference>
<evidence type="ECO:0000256" key="1">
    <source>
        <dbReference type="SAM" id="MobiDB-lite"/>
    </source>
</evidence>
<feature type="compositionally biased region" description="Low complexity" evidence="1">
    <location>
        <begin position="119"/>
        <end position="144"/>
    </location>
</feature>